<evidence type="ECO:0000256" key="1">
    <source>
        <dbReference type="ARBA" id="ARBA00006190"/>
    </source>
</evidence>
<name>A0A7I8VL43_9ANNE</name>
<dbReference type="Proteomes" id="UP000549394">
    <property type="component" value="Unassembled WGS sequence"/>
</dbReference>
<comment type="caution">
    <text evidence="3">The sequence shown here is derived from an EMBL/GenBank/DDBJ whole genome shotgun (WGS) entry which is preliminary data.</text>
</comment>
<dbReference type="InterPro" id="IPR005024">
    <property type="entry name" value="Snf7_fam"/>
</dbReference>
<dbReference type="Pfam" id="PF03357">
    <property type="entry name" value="Snf7"/>
    <property type="match status" value="1"/>
</dbReference>
<dbReference type="OrthoDB" id="10266568at2759"/>
<accession>A0A7I8VL43</accession>
<dbReference type="EMBL" id="CAJFCJ010000006">
    <property type="protein sequence ID" value="CAD5116029.1"/>
    <property type="molecule type" value="Genomic_DNA"/>
</dbReference>
<sequence>MDDVLFQLKFTAKQLDRLSRKAEKEQKSEQAKVKKYIAAKDLERAKIYAENAIRKKNESLNYLRYSAKVDGVASRVKQGLAMKDIAKKIGGVTKALDRAMASMDLTKISSIMEKFESQFEDLDVRTNVVEGAMGEATTLSTPMESVEALIKQVADENDLELTGQMHQAPSATVTNPGESVGSKNAEDALSRRLQALRN</sequence>
<dbReference type="GO" id="GO:0007034">
    <property type="term" value="P:vacuolar transport"/>
    <property type="evidence" value="ECO:0007669"/>
    <property type="project" value="InterPro"/>
</dbReference>
<dbReference type="Gene3D" id="6.10.140.1230">
    <property type="match status" value="1"/>
</dbReference>
<comment type="similarity">
    <text evidence="1">Belongs to the SNF7 family.</text>
</comment>
<protein>
    <submittedName>
        <fullName evidence="3">DgyrCDS4961</fullName>
    </submittedName>
</protein>
<evidence type="ECO:0000313" key="3">
    <source>
        <dbReference type="EMBL" id="CAD5116029.1"/>
    </source>
</evidence>
<keyword evidence="4" id="KW-1185">Reference proteome</keyword>
<dbReference type="AlphaFoldDB" id="A0A7I8VL43"/>
<evidence type="ECO:0000256" key="2">
    <source>
        <dbReference type="SAM" id="MobiDB-lite"/>
    </source>
</evidence>
<feature type="compositionally biased region" description="Polar residues" evidence="2">
    <location>
        <begin position="166"/>
        <end position="177"/>
    </location>
</feature>
<evidence type="ECO:0000313" key="4">
    <source>
        <dbReference type="Proteomes" id="UP000549394"/>
    </source>
</evidence>
<reference evidence="3 4" key="1">
    <citation type="submission" date="2020-08" db="EMBL/GenBank/DDBJ databases">
        <authorList>
            <person name="Hejnol A."/>
        </authorList>
    </citation>
    <scope>NUCLEOTIDE SEQUENCE [LARGE SCALE GENOMIC DNA]</scope>
</reference>
<dbReference type="PANTHER" id="PTHR10476">
    <property type="entry name" value="CHARGED MULTIVESICULAR BODY PROTEIN"/>
    <property type="match status" value="1"/>
</dbReference>
<feature type="region of interest" description="Disordered" evidence="2">
    <location>
        <begin position="166"/>
        <end position="198"/>
    </location>
</feature>
<organism evidence="3 4">
    <name type="scientific">Dimorphilus gyrociliatus</name>
    <dbReference type="NCBI Taxonomy" id="2664684"/>
    <lineage>
        <taxon>Eukaryota</taxon>
        <taxon>Metazoa</taxon>
        <taxon>Spiralia</taxon>
        <taxon>Lophotrochozoa</taxon>
        <taxon>Annelida</taxon>
        <taxon>Polychaeta</taxon>
        <taxon>Polychaeta incertae sedis</taxon>
        <taxon>Dinophilidae</taxon>
        <taxon>Dimorphilus</taxon>
    </lineage>
</organism>
<gene>
    <name evidence="3" type="ORF">DGYR_LOCUS4704</name>
</gene>
<proteinExistence type="inferred from homology"/>